<organism evidence="2">
    <name type="scientific">Ignisphaera aggregans</name>
    <dbReference type="NCBI Taxonomy" id="334771"/>
    <lineage>
        <taxon>Archaea</taxon>
        <taxon>Thermoproteota</taxon>
        <taxon>Thermoprotei</taxon>
        <taxon>Desulfurococcales</taxon>
        <taxon>Desulfurococcaceae</taxon>
        <taxon>Ignisphaera</taxon>
    </lineage>
</organism>
<reference evidence="2" key="1">
    <citation type="journal article" date="2020" name="mSystems">
        <title>Genome- and Community-Level Interaction Insights into Carbon Utilization and Element Cycling Functions of Hydrothermarchaeota in Hydrothermal Sediment.</title>
        <authorList>
            <person name="Zhou Z."/>
            <person name="Liu Y."/>
            <person name="Xu W."/>
            <person name="Pan J."/>
            <person name="Luo Z.H."/>
            <person name="Li M."/>
        </authorList>
    </citation>
    <scope>NUCLEOTIDE SEQUENCE [LARGE SCALE GENOMIC DNA]</scope>
    <source>
        <strain evidence="2">SpSt-125</strain>
    </source>
</reference>
<keyword evidence="1" id="KW-0812">Transmembrane</keyword>
<proteinExistence type="predicted"/>
<dbReference type="GO" id="GO:0005198">
    <property type="term" value="F:structural molecule activity"/>
    <property type="evidence" value="ECO:0007669"/>
    <property type="project" value="InterPro"/>
</dbReference>
<sequence>MWGDITASESVGTAIIVIAGVILAAMVSVALLSQMSLLDSSMRLAMKSARDKLETSISIVLVSLNTSPTGKYFVVFVKNTGSRAISSSELAETDVYLSDSQHTALTTYNSGGGSGRWNFTEAVPNGVWDVGETITIKVYNSTSFSIPTTVVIALPNGVRAEYTYTG</sequence>
<protein>
    <recommendedName>
        <fullName evidence="3">Flagellin</fullName>
    </recommendedName>
</protein>
<evidence type="ECO:0000256" key="1">
    <source>
        <dbReference type="SAM" id="Phobius"/>
    </source>
</evidence>
<comment type="caution">
    <text evidence="2">The sequence shown here is derived from an EMBL/GenBank/DDBJ whole genome shotgun (WGS) entry which is preliminary data.</text>
</comment>
<gene>
    <name evidence="2" type="ORF">ENO26_10125</name>
</gene>
<dbReference type="InterPro" id="IPR002774">
    <property type="entry name" value="Flagellin_arc-type"/>
</dbReference>
<feature type="transmembrane region" description="Helical" evidence="1">
    <location>
        <begin position="12"/>
        <end position="33"/>
    </location>
</feature>
<accession>A0A7J2U4Y1</accession>
<dbReference type="AlphaFoldDB" id="A0A7J2U4Y1"/>
<dbReference type="GO" id="GO:0097588">
    <property type="term" value="P:archaeal or bacterial-type flagellum-dependent cell motility"/>
    <property type="evidence" value="ECO:0007669"/>
    <property type="project" value="InterPro"/>
</dbReference>
<evidence type="ECO:0008006" key="3">
    <source>
        <dbReference type="Google" id="ProtNLM"/>
    </source>
</evidence>
<evidence type="ECO:0000313" key="2">
    <source>
        <dbReference type="EMBL" id="HEM67900.1"/>
    </source>
</evidence>
<keyword evidence="1" id="KW-0472">Membrane</keyword>
<dbReference type="Pfam" id="PF01917">
    <property type="entry name" value="Flagellin_arch-type"/>
    <property type="match status" value="1"/>
</dbReference>
<name>A0A7J2U4Y1_9CREN</name>
<dbReference type="EMBL" id="DSEU01000070">
    <property type="protein sequence ID" value="HEM67900.1"/>
    <property type="molecule type" value="Genomic_DNA"/>
</dbReference>
<keyword evidence="1" id="KW-1133">Transmembrane helix</keyword>